<dbReference type="RefSeq" id="WP_345864849.1">
    <property type="nucleotide sequence ID" value="NZ_JBDIMF010000004.1"/>
</dbReference>
<protein>
    <submittedName>
        <fullName evidence="1">DUF3240 domain-containing protein</fullName>
    </submittedName>
</protein>
<gene>
    <name evidence="1" type="ORF">ABC969_10690</name>
</gene>
<proteinExistence type="predicted"/>
<dbReference type="EMBL" id="JBDIMF010000004">
    <property type="protein sequence ID" value="MEN2786886.1"/>
    <property type="molecule type" value="Genomic_DNA"/>
</dbReference>
<evidence type="ECO:0000313" key="1">
    <source>
        <dbReference type="EMBL" id="MEN2786886.1"/>
    </source>
</evidence>
<reference evidence="1 2" key="1">
    <citation type="submission" date="2024-05" db="EMBL/GenBank/DDBJ databases">
        <authorList>
            <person name="Liu Q."/>
            <person name="Xin Y.-H."/>
        </authorList>
    </citation>
    <scope>NUCLEOTIDE SEQUENCE [LARGE SCALE GENOMIC DNA]</scope>
    <source>
        <strain evidence="1 2">CGMCC 1.15349</strain>
    </source>
</reference>
<accession>A0ABU9XSS2</accession>
<name>A0ABU9XSS2_9SPHN</name>
<organism evidence="1 2">
    <name type="scientific">Sphingomonas qilianensis</name>
    <dbReference type="NCBI Taxonomy" id="1736690"/>
    <lineage>
        <taxon>Bacteria</taxon>
        <taxon>Pseudomonadati</taxon>
        <taxon>Pseudomonadota</taxon>
        <taxon>Alphaproteobacteria</taxon>
        <taxon>Sphingomonadales</taxon>
        <taxon>Sphingomonadaceae</taxon>
        <taxon>Sphingomonas</taxon>
    </lineage>
</organism>
<evidence type="ECO:0000313" key="2">
    <source>
        <dbReference type="Proteomes" id="UP001404104"/>
    </source>
</evidence>
<dbReference type="Proteomes" id="UP001404104">
    <property type="component" value="Unassembled WGS sequence"/>
</dbReference>
<keyword evidence="2" id="KW-1185">Reference proteome</keyword>
<sequence length="99" mass="10381">MAELLLTFHSATVDASAIGDALRVALRIPVHVRSEAVLGLAFSDATTAERVSGSLNRSAIELIVAAGALQDAVAIVARTKRSGPVRWQAIPLQARGRLP</sequence>
<comment type="caution">
    <text evidence="1">The sequence shown here is derived from an EMBL/GenBank/DDBJ whole genome shotgun (WGS) entry which is preliminary data.</text>
</comment>